<dbReference type="Gene3D" id="3.10.50.10">
    <property type="match status" value="2"/>
</dbReference>
<evidence type="ECO:0000256" key="4">
    <source>
        <dbReference type="ARBA" id="ARBA00022669"/>
    </source>
</evidence>
<dbReference type="Pfam" id="PF00704">
    <property type="entry name" value="Glyco_hydro_18"/>
    <property type="match status" value="2"/>
</dbReference>
<dbReference type="InterPro" id="IPR017853">
    <property type="entry name" value="GH"/>
</dbReference>
<evidence type="ECO:0000256" key="6">
    <source>
        <dbReference type="ARBA" id="ARBA00022801"/>
    </source>
</evidence>
<dbReference type="InterPro" id="IPR036508">
    <property type="entry name" value="Chitin-bd_dom_sf"/>
</dbReference>
<dbReference type="InterPro" id="IPR002557">
    <property type="entry name" value="Chitin-bd_dom"/>
</dbReference>
<evidence type="ECO:0000313" key="18">
    <source>
        <dbReference type="RefSeq" id="XP_030368868.1"/>
    </source>
</evidence>
<evidence type="ECO:0000256" key="1">
    <source>
        <dbReference type="ARBA" id="ARBA00000822"/>
    </source>
</evidence>
<dbReference type="CDD" id="cd02872">
    <property type="entry name" value="GH18_chitolectin_chitotriosidase"/>
    <property type="match status" value="1"/>
</dbReference>
<dbReference type="InterPro" id="IPR029070">
    <property type="entry name" value="Chitinase_insertion_sf"/>
</dbReference>
<dbReference type="SUPFAM" id="SSF51445">
    <property type="entry name" value="(Trans)glycosidases"/>
    <property type="match status" value="2"/>
</dbReference>
<dbReference type="Pfam" id="PF01607">
    <property type="entry name" value="CBM_14"/>
    <property type="match status" value="2"/>
</dbReference>
<comment type="similarity">
    <text evidence="2">Belongs to the glycosyl hydrolase 18 family. Chitinase class II subfamily.</text>
</comment>
<dbReference type="FunFam" id="3.20.20.80:FF:000007">
    <property type="entry name" value="Acidic mammalian chitinase"/>
    <property type="match status" value="1"/>
</dbReference>
<feature type="region of interest" description="Disordered" evidence="13">
    <location>
        <begin position="377"/>
        <end position="397"/>
    </location>
</feature>
<dbReference type="Gene3D" id="2.170.140.10">
    <property type="entry name" value="Chitin binding domain"/>
    <property type="match status" value="2"/>
</dbReference>
<feature type="domain" description="GH18" evidence="16">
    <location>
        <begin position="458"/>
        <end position="813"/>
    </location>
</feature>
<dbReference type="GO" id="GO:0008061">
    <property type="term" value="F:chitin binding"/>
    <property type="evidence" value="ECO:0007669"/>
    <property type="project" value="UniProtKB-KW"/>
</dbReference>
<feature type="domain" description="GH18" evidence="16">
    <location>
        <begin position="23"/>
        <end position="373"/>
    </location>
</feature>
<dbReference type="PANTHER" id="PTHR11177">
    <property type="entry name" value="CHITINASE"/>
    <property type="match status" value="1"/>
</dbReference>
<evidence type="ECO:0000256" key="14">
    <source>
        <dbReference type="SAM" id="SignalP"/>
    </source>
</evidence>
<dbReference type="FunFam" id="3.10.50.10:FF:000004">
    <property type="entry name" value="Chitinase 5"/>
    <property type="match status" value="1"/>
</dbReference>
<dbReference type="PROSITE" id="PS50940">
    <property type="entry name" value="CHIT_BIND_II"/>
    <property type="match status" value="2"/>
</dbReference>
<dbReference type="SMART" id="SM00636">
    <property type="entry name" value="Glyco_18"/>
    <property type="match status" value="2"/>
</dbReference>
<feature type="domain" description="Chitin-binding type-2" evidence="15">
    <location>
        <begin position="826"/>
        <end position="880"/>
    </location>
</feature>
<feature type="domain" description="Chitin-binding type-2" evidence="15">
    <location>
        <begin position="406"/>
        <end position="464"/>
    </location>
</feature>
<dbReference type="GO" id="GO:0000272">
    <property type="term" value="P:polysaccharide catabolic process"/>
    <property type="evidence" value="ECO:0007669"/>
    <property type="project" value="UniProtKB-KW"/>
</dbReference>
<dbReference type="InterPro" id="IPR001223">
    <property type="entry name" value="Glyco_hydro18_cat"/>
</dbReference>
<feature type="compositionally biased region" description="Low complexity" evidence="13">
    <location>
        <begin position="379"/>
        <end position="397"/>
    </location>
</feature>
<reference evidence="18" key="1">
    <citation type="submission" date="2025-08" db="UniProtKB">
        <authorList>
            <consortium name="RefSeq"/>
        </authorList>
    </citation>
    <scope>IDENTIFICATION</scope>
    <source>
        <strain evidence="18">11010-0011.00</strain>
        <tissue evidence="18">Whole body</tissue>
    </source>
</reference>
<dbReference type="RefSeq" id="XP_030368868.1">
    <property type="nucleotide sequence ID" value="XM_030513008.1"/>
</dbReference>
<dbReference type="GO" id="GO:0008843">
    <property type="term" value="F:endochitinase activity"/>
    <property type="evidence" value="ECO:0007669"/>
    <property type="project" value="UniProtKB-EC"/>
</dbReference>
<keyword evidence="8" id="KW-1015">Disulfide bond</keyword>
<evidence type="ECO:0000313" key="17">
    <source>
        <dbReference type="Proteomes" id="UP000504634"/>
    </source>
</evidence>
<name>A0A6J2T0Z2_DROLE</name>
<dbReference type="SUPFAM" id="SSF54556">
    <property type="entry name" value="Chitinase insertion domain"/>
    <property type="match status" value="2"/>
</dbReference>
<dbReference type="PANTHER" id="PTHR11177:SF360">
    <property type="entry name" value="CHITINASE 4-RELATED"/>
    <property type="match status" value="1"/>
</dbReference>
<dbReference type="PROSITE" id="PS51910">
    <property type="entry name" value="GH18_2"/>
    <property type="match status" value="2"/>
</dbReference>
<evidence type="ECO:0000256" key="9">
    <source>
        <dbReference type="ARBA" id="ARBA00023277"/>
    </source>
</evidence>
<dbReference type="GO" id="GO:0006032">
    <property type="term" value="P:chitin catabolic process"/>
    <property type="evidence" value="ECO:0007669"/>
    <property type="project" value="UniProtKB-KW"/>
</dbReference>
<dbReference type="Proteomes" id="UP000504634">
    <property type="component" value="Unplaced"/>
</dbReference>
<evidence type="ECO:0000256" key="2">
    <source>
        <dbReference type="ARBA" id="ARBA00009121"/>
    </source>
</evidence>
<evidence type="ECO:0000256" key="11">
    <source>
        <dbReference type="ARBA" id="ARBA00023326"/>
    </source>
</evidence>
<keyword evidence="6 12" id="KW-0378">Hydrolase</keyword>
<dbReference type="FunFam" id="3.10.50.10:FF:000008">
    <property type="entry name" value="Chitinase 11"/>
    <property type="match status" value="1"/>
</dbReference>
<evidence type="ECO:0000256" key="5">
    <source>
        <dbReference type="ARBA" id="ARBA00022729"/>
    </source>
</evidence>
<dbReference type="InterPro" id="IPR001579">
    <property type="entry name" value="Glyco_hydro_18_chit_AS"/>
</dbReference>
<dbReference type="PROSITE" id="PS01095">
    <property type="entry name" value="GH18_1"/>
    <property type="match status" value="2"/>
</dbReference>
<dbReference type="SUPFAM" id="SSF57625">
    <property type="entry name" value="Invertebrate chitin-binding proteins"/>
    <property type="match status" value="2"/>
</dbReference>
<dbReference type="AlphaFoldDB" id="A0A6J2T0Z2"/>
<evidence type="ECO:0000256" key="12">
    <source>
        <dbReference type="RuleBase" id="RU000489"/>
    </source>
</evidence>
<evidence type="ECO:0000256" key="7">
    <source>
        <dbReference type="ARBA" id="ARBA00023024"/>
    </source>
</evidence>
<feature type="signal peptide" evidence="14">
    <location>
        <begin position="1"/>
        <end position="21"/>
    </location>
</feature>
<keyword evidence="5 14" id="KW-0732">Signal</keyword>
<evidence type="ECO:0000256" key="8">
    <source>
        <dbReference type="ARBA" id="ARBA00023157"/>
    </source>
</evidence>
<keyword evidence="11" id="KW-0624">Polysaccharide degradation</keyword>
<evidence type="ECO:0000256" key="13">
    <source>
        <dbReference type="SAM" id="MobiDB-lite"/>
    </source>
</evidence>
<sequence>MGMRFAVLLVFVFVALHLVSSDQIINCYWGTWANYRPGDGKFEPSNIDTSLCTHISYTFFGISESGEFKSLDPWLDLDSGLGFISKTIALKQKNSNLKIIATVGGWNEGSNKYSAMAADPNKRALFISSALSFIQEHGFDGLDVDWEYPVERGGVPEDRNNFVTLLSEIKQVFDQHGLELSIAVGASKARAEISYDIPAISQHVSYINVMTYDFHMANDGYLGFNTPLPEVQQAIDYWLEKGAPAQKLVLGLAFYGHTYQMADSSQNGPGDRSSGPGTAGKYTQQSGFLGYNEICLNNWAAVFNEEYGAPYAFQDNQWVSYDNVQSIERKMKIVNTKSLAGAMVWSIETDDFRGRCGESYPLLKAIRNAVSLAEGDTESVVTSKPSTPTTSAATTATSAPVAPTQSSACSSDGYFRHSTDCQRFYQCVAGRRFEFTCPNGLYFDPNLLVCNWSSAVSYNIFCYWDMGAFYRRGHANFQSWDVDPRLCTHLACGFFGIDERGAIEIGVELQNIYLDLISYAMRLKQTFPHLKVFAAIGGWKEEKARKFSDMAADARKRHRCVSSITDFVNQWNFDGVDLDWEFPTQRGGRTRDRYSFAVLLKKLKTKLKEHGRQLSVGVLARVDATTLASYDVPKIAQHVDFINMLTHDFRTPYALRLTHNAPLGNNSNIELAVIHWAKHSGMPSKLLLGIPFFASTYTLQNPNLTAVGSYSNGPGSLTALSGQVGCMGYNEFCTQASRWTQKYDANAQVAYAYSGNQWLSYDNARSIAEKMRLVRTHKLGGAMVWSIDTDDFRGNCGERYGLLRTINEAIGDPSVFTLPEYTTQNPATCVQDGFYRRRFDCQLYYECRGGERFDYKCIQGQYFDEQLGYCSPSKLVRCIQNMGTYLRKFPVNLKI</sequence>
<dbReference type="Gene3D" id="3.20.20.80">
    <property type="entry name" value="Glycosidases"/>
    <property type="match status" value="2"/>
</dbReference>
<organism evidence="17 18">
    <name type="scientific">Drosophila lebanonensis</name>
    <name type="common">Fruit fly</name>
    <name type="synonym">Scaptodrosophila lebanonensis</name>
    <dbReference type="NCBI Taxonomy" id="7225"/>
    <lineage>
        <taxon>Eukaryota</taxon>
        <taxon>Metazoa</taxon>
        <taxon>Ecdysozoa</taxon>
        <taxon>Arthropoda</taxon>
        <taxon>Hexapoda</taxon>
        <taxon>Insecta</taxon>
        <taxon>Pterygota</taxon>
        <taxon>Neoptera</taxon>
        <taxon>Endopterygota</taxon>
        <taxon>Diptera</taxon>
        <taxon>Brachycera</taxon>
        <taxon>Muscomorpha</taxon>
        <taxon>Ephydroidea</taxon>
        <taxon>Drosophilidae</taxon>
        <taxon>Scaptodrosophila</taxon>
    </lineage>
</organism>
<evidence type="ECO:0000256" key="10">
    <source>
        <dbReference type="ARBA" id="ARBA00023295"/>
    </source>
</evidence>
<dbReference type="EC" id="3.2.1.14" evidence="3"/>
<keyword evidence="17" id="KW-1185">Reference proteome</keyword>
<evidence type="ECO:0000256" key="3">
    <source>
        <dbReference type="ARBA" id="ARBA00012729"/>
    </source>
</evidence>
<evidence type="ECO:0000259" key="15">
    <source>
        <dbReference type="PROSITE" id="PS50940"/>
    </source>
</evidence>
<dbReference type="InterPro" id="IPR011583">
    <property type="entry name" value="Chitinase_II/V-like_cat"/>
</dbReference>
<feature type="chain" id="PRO_5026890274" description="chitinase" evidence="14">
    <location>
        <begin position="22"/>
        <end position="895"/>
    </location>
</feature>
<dbReference type="InterPro" id="IPR050314">
    <property type="entry name" value="Glycosyl_Hydrlase_18"/>
</dbReference>
<dbReference type="OrthoDB" id="73875at2759"/>
<keyword evidence="7" id="KW-0146">Chitin degradation</keyword>
<keyword evidence="10 12" id="KW-0326">Glycosidase</keyword>
<evidence type="ECO:0000259" key="16">
    <source>
        <dbReference type="PROSITE" id="PS51910"/>
    </source>
</evidence>
<keyword evidence="9" id="KW-0119">Carbohydrate metabolism</keyword>
<gene>
    <name evidence="18" type="primary">LOC115619972</name>
</gene>
<protein>
    <recommendedName>
        <fullName evidence="3">chitinase</fullName>
        <ecNumber evidence="3">3.2.1.14</ecNumber>
    </recommendedName>
</protein>
<keyword evidence="4" id="KW-0147">Chitin-binding</keyword>
<dbReference type="GO" id="GO:0005576">
    <property type="term" value="C:extracellular region"/>
    <property type="evidence" value="ECO:0007669"/>
    <property type="project" value="InterPro"/>
</dbReference>
<accession>A0A6J2T0Z2</accession>
<dbReference type="SMART" id="SM00494">
    <property type="entry name" value="ChtBD2"/>
    <property type="match status" value="2"/>
</dbReference>
<dbReference type="GeneID" id="115619972"/>
<comment type="catalytic activity">
    <reaction evidence="1">
        <text>Random endo-hydrolysis of N-acetyl-beta-D-glucosaminide (1-&gt;4)-beta-linkages in chitin and chitodextrins.</text>
        <dbReference type="EC" id="3.2.1.14"/>
    </reaction>
</comment>
<proteinExistence type="inferred from homology"/>